<evidence type="ECO:0000313" key="6">
    <source>
        <dbReference type="Proteomes" id="UP000683360"/>
    </source>
</evidence>
<keyword evidence="2" id="KW-0689">Ribosomal protein</keyword>
<dbReference type="GO" id="GO:0006412">
    <property type="term" value="P:translation"/>
    <property type="evidence" value="ECO:0007669"/>
    <property type="project" value="InterPro"/>
</dbReference>
<protein>
    <submittedName>
        <fullName evidence="5">RP-L37Ae</fullName>
    </submittedName>
</protein>
<dbReference type="GO" id="GO:0022625">
    <property type="term" value="C:cytosolic large ribosomal subunit"/>
    <property type="evidence" value="ECO:0007669"/>
    <property type="project" value="TreeGrafter"/>
</dbReference>
<dbReference type="EMBL" id="CAJPWZ010002187">
    <property type="protein sequence ID" value="CAG2232622.1"/>
    <property type="molecule type" value="Genomic_DNA"/>
</dbReference>
<dbReference type="GO" id="GO:0003735">
    <property type="term" value="F:structural constituent of ribosome"/>
    <property type="evidence" value="ECO:0007669"/>
    <property type="project" value="InterPro"/>
</dbReference>
<feature type="region of interest" description="Disordered" evidence="4">
    <location>
        <begin position="83"/>
        <end position="113"/>
    </location>
</feature>
<evidence type="ECO:0000256" key="3">
    <source>
        <dbReference type="ARBA" id="ARBA00023274"/>
    </source>
</evidence>
<dbReference type="PANTHER" id="PTHR48160:SF1">
    <property type="entry name" value="LARGE RIBOSOMAL SUBUNIT PROTEIN EL43"/>
    <property type="match status" value="1"/>
</dbReference>
<comment type="similarity">
    <text evidence="1">Belongs to the eukaryotic ribosomal protein eL43 family.</text>
</comment>
<gene>
    <name evidence="5" type="ORF">MEDL_45398</name>
</gene>
<dbReference type="PANTHER" id="PTHR48160">
    <property type="entry name" value="LARGE RIBOSOMAL SUBUNIT PROTEIN EL43"/>
    <property type="match status" value="1"/>
</dbReference>
<dbReference type="Pfam" id="PF01780">
    <property type="entry name" value="Ribosomal_L37ae"/>
    <property type="match status" value="1"/>
</dbReference>
<keyword evidence="3" id="KW-0687">Ribonucleoprotein</keyword>
<evidence type="ECO:0000256" key="1">
    <source>
        <dbReference type="ARBA" id="ARBA00008672"/>
    </source>
</evidence>
<dbReference type="Gene3D" id="3.30.40.10">
    <property type="entry name" value="Zinc/RING finger domain, C3HC4 (zinc finger)"/>
    <property type="match status" value="1"/>
</dbReference>
<feature type="compositionally biased region" description="Basic residues" evidence="4">
    <location>
        <begin position="221"/>
        <end position="231"/>
    </location>
</feature>
<accession>A0A8S3TN05</accession>
<dbReference type="InterPro" id="IPR011331">
    <property type="entry name" value="Ribosomal_eL37/eL43"/>
</dbReference>
<comment type="caution">
    <text evidence="5">The sequence shown here is derived from an EMBL/GenBank/DDBJ whole genome shotgun (WGS) entry which is preliminary data.</text>
</comment>
<evidence type="ECO:0000256" key="4">
    <source>
        <dbReference type="SAM" id="MobiDB-lite"/>
    </source>
</evidence>
<dbReference type="Proteomes" id="UP000683360">
    <property type="component" value="Unassembled WGS sequence"/>
</dbReference>
<feature type="compositionally biased region" description="Basic residues" evidence="4">
    <location>
        <begin position="178"/>
        <end position="194"/>
    </location>
</feature>
<keyword evidence="6" id="KW-1185">Reference proteome</keyword>
<feature type="region of interest" description="Disordered" evidence="4">
    <location>
        <begin position="178"/>
        <end position="234"/>
    </location>
</feature>
<organism evidence="5 6">
    <name type="scientific">Mytilus edulis</name>
    <name type="common">Blue mussel</name>
    <dbReference type="NCBI Taxonomy" id="6550"/>
    <lineage>
        <taxon>Eukaryota</taxon>
        <taxon>Metazoa</taxon>
        <taxon>Spiralia</taxon>
        <taxon>Lophotrochozoa</taxon>
        <taxon>Mollusca</taxon>
        <taxon>Bivalvia</taxon>
        <taxon>Autobranchia</taxon>
        <taxon>Pteriomorphia</taxon>
        <taxon>Mytilida</taxon>
        <taxon>Mytiloidea</taxon>
        <taxon>Mytilidae</taxon>
        <taxon>Mytilinae</taxon>
        <taxon>Mytilus</taxon>
    </lineage>
</organism>
<dbReference type="SUPFAM" id="SSF57903">
    <property type="entry name" value="FYVE/PHD zinc finger"/>
    <property type="match status" value="1"/>
</dbReference>
<dbReference type="SUPFAM" id="SSF57829">
    <property type="entry name" value="Zn-binding ribosomal proteins"/>
    <property type="match status" value="1"/>
</dbReference>
<dbReference type="InterPro" id="IPR011332">
    <property type="entry name" value="Ribosomal_zn-bd"/>
</dbReference>
<proteinExistence type="inferred from homology"/>
<reference evidence="5" key="1">
    <citation type="submission" date="2021-03" db="EMBL/GenBank/DDBJ databases">
        <authorList>
            <person name="Bekaert M."/>
        </authorList>
    </citation>
    <scope>NUCLEOTIDE SEQUENCE</scope>
</reference>
<evidence type="ECO:0000313" key="5">
    <source>
        <dbReference type="EMBL" id="CAG2232622.1"/>
    </source>
</evidence>
<dbReference type="InterPro" id="IPR013083">
    <property type="entry name" value="Znf_RING/FYVE/PHD"/>
</dbReference>
<dbReference type="AlphaFoldDB" id="A0A8S3TN05"/>
<dbReference type="Gene3D" id="2.20.25.30">
    <property type="match status" value="1"/>
</dbReference>
<sequence length="449" mass="50825">MSCSPYQKGLSAQNLISSFRKSGIYPFNPKAVDTSELAPATIYPTATSDEASTMNNTQISQEDDNTSSQQFNKAATLTIQQFEASSSAQKEQDISSDQDESNSQPLLTLVPPESRYSDDIQIYTAEPIIELNTSNNSSNITTCTVNSSPSGFLLKRNVVSVEKTEKKRKHFTITGNLGKKKNMDHLNQSKKKGTFKPPYKKAEPKTVEKETRNQNKAGKDTKKKAPVKRKSSTVMEKIEKKIKLSEDDVNAGLGTSGLNKDKGGPICLENSFSDSDETDDDDGETCCVCNKKSPSEIRQLAGIVFVKWAQCDNDNCRHWTHLQFCSDVRVLRRGDTFFCPHCKEHLFRFLYPTFSLRNGKENKKGWHYWKVWYQIWCFTEEDHQKMEIEQHAKYTCQFCGKDAMKRRAVGIWHCTKCMKTVAGGAWIYSTNAAATVRSAVRRLREMKEL</sequence>
<dbReference type="OrthoDB" id="10258345at2759"/>
<dbReference type="InterPro" id="IPR002674">
    <property type="entry name" value="Ribosomal_eL43"/>
</dbReference>
<feature type="region of interest" description="Disordered" evidence="4">
    <location>
        <begin position="45"/>
        <end position="68"/>
    </location>
</feature>
<feature type="compositionally biased region" description="Basic and acidic residues" evidence="4">
    <location>
        <begin position="200"/>
        <end position="220"/>
    </location>
</feature>
<dbReference type="InterPro" id="IPR011011">
    <property type="entry name" value="Znf_FYVE_PHD"/>
</dbReference>
<evidence type="ECO:0000256" key="2">
    <source>
        <dbReference type="ARBA" id="ARBA00022980"/>
    </source>
</evidence>
<name>A0A8S3TN05_MYTED</name>